<accession>A0AC61QIB3</accession>
<comment type="caution">
    <text evidence="1">The sequence shown here is derived from an EMBL/GenBank/DDBJ whole genome shotgun (WGS) entry which is preliminary data.</text>
</comment>
<dbReference type="EMBL" id="SMOG01000020">
    <property type="protein sequence ID" value="TDF72689.1"/>
    <property type="molecule type" value="Genomic_DNA"/>
</dbReference>
<reference evidence="1" key="1">
    <citation type="submission" date="2019-03" db="EMBL/GenBank/DDBJ databases">
        <title>Candidatus Syntrophosphaera thermopropionivorans: a novel player in syntrophic propionate oxidation during anaerobic digestion.</title>
        <authorList>
            <person name="Dyksma S."/>
        </authorList>
    </citation>
    <scope>NUCLEOTIDE SEQUENCE</scope>
    <source>
        <strain evidence="1">W5</strain>
    </source>
</reference>
<sequence>MSERVKETRSKSAIKVMREEYNRLLEESFQNTAEYKKGDVVEAPIIDISDKYIIVNLGGKYDAYADVSEYTDEKGELNYSIGDILKGYIVDSNEQGFVIGKSLTRQYVDKNALMDAYERKIPVAGKVYGITKGGFNVDVLGARAFCPLSQISLHGAEPKEKYIGKTMDFQVIECSDNCRRVVVSHRQFLEAQEQEKKMAALEKLHPQDVVKGKVMRMTNFGAFVDLGDIEGLLHVSEISWQHVARPQDVLKVGQEIEVKILDIKDDKIALSMRALQDNPFEQFIKENQEGDIVNCRVLRLLDFGAFVELKSGVEGLIPLSEISHKRNISHPRELLKEGDYVEAQILRIDPDNQKISLSMRALQADPWDNIDEIVQIDIPFTGKVESSTNYGVFVTVADGITGLLPRSRLREKDSFKPGDEVNLVVTEIDRDNHRLTLDYPDHLPEEGRSQHKRTNEHTSQRDSSISSRRNGKFRGDEEWRRYAVQKTNPSDDNPFKDL</sequence>
<gene>
    <name evidence="1" type="ORF">E0946_05800</name>
</gene>
<name>A0AC61QIB3_9BACT</name>
<proteinExistence type="predicted"/>
<dbReference type="Proteomes" id="UP000294588">
    <property type="component" value="Unassembled WGS sequence"/>
</dbReference>
<organism evidence="1 2">
    <name type="scientific">Candidatus Syntrophosphaera thermopropionivorans</name>
    <dbReference type="NCBI Taxonomy" id="2593015"/>
    <lineage>
        <taxon>Bacteria</taxon>
        <taxon>Pseudomonadati</taxon>
        <taxon>Candidatus Cloacimonadota</taxon>
        <taxon>Candidatus Cloacimonadia</taxon>
        <taxon>Candidatus Cloacimonadales</taxon>
        <taxon>Candidatus Cloacimonadaceae</taxon>
        <taxon>Candidatus Syntrophosphaera</taxon>
    </lineage>
</organism>
<keyword evidence="2" id="KW-1185">Reference proteome</keyword>
<evidence type="ECO:0000313" key="1">
    <source>
        <dbReference type="EMBL" id="TDF72689.1"/>
    </source>
</evidence>
<evidence type="ECO:0000313" key="2">
    <source>
        <dbReference type="Proteomes" id="UP000294588"/>
    </source>
</evidence>
<protein>
    <submittedName>
        <fullName evidence="1">S1 RNA-binding domain-containing protein</fullName>
    </submittedName>
</protein>